<evidence type="ECO:0000313" key="1">
    <source>
        <dbReference type="EMBL" id="EFB33754.1"/>
    </source>
</evidence>
<proteinExistence type="predicted"/>
<keyword evidence="2" id="KW-1185">Reference proteome</keyword>
<gene>
    <name evidence="1" type="ORF">PREVCOP_06776</name>
</gene>
<dbReference type="HOGENOM" id="CLU_2410753_0_0_10"/>
<accession>D1PHQ7</accession>
<comment type="caution">
    <text evidence="1">The sequence shown here is derived from an EMBL/GenBank/DDBJ whole genome shotgun (WGS) entry which is preliminary data.</text>
</comment>
<evidence type="ECO:0000313" key="2">
    <source>
        <dbReference type="Proteomes" id="UP000004477"/>
    </source>
</evidence>
<dbReference type="EMBL" id="ACBX02000057">
    <property type="protein sequence ID" value="EFB33754.1"/>
    <property type="molecule type" value="Genomic_DNA"/>
</dbReference>
<protein>
    <submittedName>
        <fullName evidence="1">Uncharacterized protein</fullName>
    </submittedName>
</protein>
<name>D1PHQ7_9BACT</name>
<organism evidence="1 2">
    <name type="scientific">Segatella copri DSM 18205</name>
    <dbReference type="NCBI Taxonomy" id="537011"/>
    <lineage>
        <taxon>Bacteria</taxon>
        <taxon>Pseudomonadati</taxon>
        <taxon>Bacteroidota</taxon>
        <taxon>Bacteroidia</taxon>
        <taxon>Bacteroidales</taxon>
        <taxon>Prevotellaceae</taxon>
        <taxon>Segatella</taxon>
    </lineage>
</organism>
<dbReference type="AlphaFoldDB" id="D1PHQ7"/>
<dbReference type="Proteomes" id="UP000004477">
    <property type="component" value="Unassembled WGS sequence"/>
</dbReference>
<reference evidence="1" key="1">
    <citation type="submission" date="2009-11" db="EMBL/GenBank/DDBJ databases">
        <authorList>
            <person name="Weinstock G."/>
            <person name="Sodergren E."/>
            <person name="Clifton S."/>
            <person name="Fulton L."/>
            <person name="Fulton B."/>
            <person name="Courtney L."/>
            <person name="Fronick C."/>
            <person name="Harrison M."/>
            <person name="Strong C."/>
            <person name="Farmer C."/>
            <person name="Delahaunty K."/>
            <person name="Markovic C."/>
            <person name="Hall O."/>
            <person name="Minx P."/>
            <person name="Tomlinson C."/>
            <person name="Mitreva M."/>
            <person name="Nelson J."/>
            <person name="Hou S."/>
            <person name="Wollam A."/>
            <person name="Pepin K.H."/>
            <person name="Johnson M."/>
            <person name="Bhonagiri V."/>
            <person name="Nash W.E."/>
            <person name="Warren W."/>
            <person name="Chinwalla A."/>
            <person name="Mardis E.R."/>
            <person name="Wilson R.K."/>
        </authorList>
    </citation>
    <scope>NUCLEOTIDE SEQUENCE [LARGE SCALE GENOMIC DNA]</scope>
    <source>
        <strain evidence="1">DSM 18205</strain>
    </source>
</reference>
<sequence>MKAHRLLNPFLHILLVIKKLNILHIKAYNEYSVPAIFQAVTPISMLKSKMVSFFKFKKRKVKKTGRASSKALPILKYIIKNLNSYPFVFSRY</sequence>
<dbReference type="PaxDb" id="537011-PREVCOP_06776"/>